<dbReference type="AlphaFoldDB" id="X0SS45"/>
<evidence type="ECO:0000259" key="1">
    <source>
        <dbReference type="Pfam" id="PF03050"/>
    </source>
</evidence>
<accession>X0SS45</accession>
<evidence type="ECO:0000313" key="2">
    <source>
        <dbReference type="EMBL" id="GAF78727.1"/>
    </source>
</evidence>
<dbReference type="PANTHER" id="PTHR33678">
    <property type="entry name" value="BLL1576 PROTEIN"/>
    <property type="match status" value="1"/>
</dbReference>
<organism evidence="2">
    <name type="scientific">marine sediment metagenome</name>
    <dbReference type="NCBI Taxonomy" id="412755"/>
    <lineage>
        <taxon>unclassified sequences</taxon>
        <taxon>metagenomes</taxon>
        <taxon>ecological metagenomes</taxon>
    </lineage>
</organism>
<dbReference type="Pfam" id="PF03050">
    <property type="entry name" value="DDE_Tnp_IS66"/>
    <property type="match status" value="1"/>
</dbReference>
<protein>
    <recommendedName>
        <fullName evidence="1">Transposase IS66 central domain-containing protein</fullName>
    </recommendedName>
</protein>
<dbReference type="EMBL" id="BARS01009727">
    <property type="protein sequence ID" value="GAF78727.1"/>
    <property type="molecule type" value="Genomic_DNA"/>
</dbReference>
<name>X0SS45_9ZZZZ</name>
<proteinExistence type="predicted"/>
<comment type="caution">
    <text evidence="2">The sequence shown here is derived from an EMBL/GenBank/DDBJ whole genome shotgun (WGS) entry which is preliminary data.</text>
</comment>
<feature type="domain" description="Transposase IS66 central" evidence="1">
    <location>
        <begin position="3"/>
        <end position="58"/>
    </location>
</feature>
<reference evidence="2" key="1">
    <citation type="journal article" date="2014" name="Front. Microbiol.">
        <title>High frequency of phylogenetically diverse reductive dehalogenase-homologous genes in deep subseafloor sedimentary metagenomes.</title>
        <authorList>
            <person name="Kawai M."/>
            <person name="Futagami T."/>
            <person name="Toyoda A."/>
            <person name="Takaki Y."/>
            <person name="Nishi S."/>
            <person name="Hori S."/>
            <person name="Arai W."/>
            <person name="Tsubouchi T."/>
            <person name="Morono Y."/>
            <person name="Uchiyama I."/>
            <person name="Ito T."/>
            <person name="Fujiyama A."/>
            <person name="Inagaki F."/>
            <person name="Takami H."/>
        </authorList>
    </citation>
    <scope>NUCLEOTIDE SEQUENCE</scope>
    <source>
        <strain evidence="2">Expedition CK06-06</strain>
    </source>
</reference>
<feature type="non-terminal residue" evidence="2">
    <location>
        <position position="1"/>
    </location>
</feature>
<dbReference type="InterPro" id="IPR052344">
    <property type="entry name" value="Transposase-related"/>
</dbReference>
<sequence>GPANADIERMIKRFEKYGPCLFTYLEHPGVMPDNNAAEREIRPFVVQRKISGNFISPEVMKIYSNHMSLYRTCKRNNVNFEEVIIPLLKGDTNEVLRLLGLLKSKPPPC</sequence>
<dbReference type="PANTHER" id="PTHR33678:SF2">
    <property type="match status" value="1"/>
</dbReference>
<dbReference type="InterPro" id="IPR004291">
    <property type="entry name" value="Transposase_IS66_central"/>
</dbReference>
<gene>
    <name evidence="2" type="ORF">S01H1_18225</name>
</gene>